<evidence type="ECO:0000313" key="2">
    <source>
        <dbReference type="EMBL" id="VCX36548.1"/>
    </source>
</evidence>
<organism evidence="2 3">
    <name type="scientific">Gulo gulo</name>
    <name type="common">Wolverine</name>
    <name type="synonym">Gluton</name>
    <dbReference type="NCBI Taxonomy" id="48420"/>
    <lineage>
        <taxon>Eukaryota</taxon>
        <taxon>Metazoa</taxon>
        <taxon>Chordata</taxon>
        <taxon>Craniata</taxon>
        <taxon>Vertebrata</taxon>
        <taxon>Euteleostomi</taxon>
        <taxon>Mammalia</taxon>
        <taxon>Eutheria</taxon>
        <taxon>Laurasiatheria</taxon>
        <taxon>Carnivora</taxon>
        <taxon>Caniformia</taxon>
        <taxon>Musteloidea</taxon>
        <taxon>Mustelidae</taxon>
        <taxon>Guloninae</taxon>
        <taxon>Gulo</taxon>
    </lineage>
</organism>
<keyword evidence="3" id="KW-1185">Reference proteome</keyword>
<name>A0A9X9M4I6_GULGU</name>
<dbReference type="AlphaFoldDB" id="A0A9X9M4I6"/>
<reference evidence="2 3" key="1">
    <citation type="submission" date="2018-10" db="EMBL/GenBank/DDBJ databases">
        <authorList>
            <person name="Ekblom R."/>
            <person name="Jareborg N."/>
        </authorList>
    </citation>
    <scope>NUCLEOTIDE SEQUENCE [LARGE SCALE GENOMIC DNA]</scope>
    <source>
        <tissue evidence="2">Muscle</tissue>
    </source>
</reference>
<protein>
    <submittedName>
        <fullName evidence="2">Uncharacterized protein</fullName>
    </submittedName>
</protein>
<sequence length="137" mass="14377">MGNSVEHRVLSRDPSAELEAKQPDSGMSSPNTTMSVQPLNLDLSSPTSTLSNYDSCSSSHSSIKDQRPPRRLPSSRAADIQKYIDKLSPQLGRPRGKTERTTPLPPPPSFPPPPPPPGAQRGPPAPAQVGAAPGPGG</sequence>
<gene>
    <name evidence="2" type="ORF">BN2614_LOCUS4</name>
</gene>
<dbReference type="Proteomes" id="UP000269945">
    <property type="component" value="Unassembled WGS sequence"/>
</dbReference>
<feature type="compositionally biased region" description="Pro residues" evidence="1">
    <location>
        <begin position="103"/>
        <end position="126"/>
    </location>
</feature>
<dbReference type="EMBL" id="CYRY02042692">
    <property type="protein sequence ID" value="VCX36548.1"/>
    <property type="molecule type" value="Genomic_DNA"/>
</dbReference>
<feature type="compositionally biased region" description="Basic and acidic residues" evidence="1">
    <location>
        <begin position="1"/>
        <end position="22"/>
    </location>
</feature>
<evidence type="ECO:0000256" key="1">
    <source>
        <dbReference type="SAM" id="MobiDB-lite"/>
    </source>
</evidence>
<accession>A0A9X9M4I6</accession>
<feature type="compositionally biased region" description="Low complexity" evidence="1">
    <location>
        <begin position="51"/>
        <end position="61"/>
    </location>
</feature>
<comment type="caution">
    <text evidence="2">The sequence shown here is derived from an EMBL/GenBank/DDBJ whole genome shotgun (WGS) entry which is preliminary data.</text>
</comment>
<feature type="compositionally biased region" description="Low complexity" evidence="1">
    <location>
        <begin position="127"/>
        <end position="137"/>
    </location>
</feature>
<proteinExistence type="predicted"/>
<feature type="compositionally biased region" description="Polar residues" evidence="1">
    <location>
        <begin position="25"/>
        <end position="50"/>
    </location>
</feature>
<evidence type="ECO:0000313" key="3">
    <source>
        <dbReference type="Proteomes" id="UP000269945"/>
    </source>
</evidence>
<feature type="region of interest" description="Disordered" evidence="1">
    <location>
        <begin position="1"/>
        <end position="137"/>
    </location>
</feature>